<dbReference type="STRING" id="135208.A0A4Y9ZTF0"/>
<accession>A0A4Y9ZTF0</accession>
<feature type="compositionally biased region" description="Basic and acidic residues" evidence="1">
    <location>
        <begin position="143"/>
        <end position="152"/>
    </location>
</feature>
<comment type="caution">
    <text evidence="2">The sequence shown here is derived from an EMBL/GenBank/DDBJ whole genome shotgun (WGS) entry which is preliminary data.</text>
</comment>
<reference evidence="2 3" key="1">
    <citation type="submission" date="2019-02" db="EMBL/GenBank/DDBJ databases">
        <title>Genome sequencing of the rare red list fungi Hericium alpestre (H. flagellum).</title>
        <authorList>
            <person name="Buettner E."/>
            <person name="Kellner H."/>
        </authorList>
    </citation>
    <scope>NUCLEOTIDE SEQUENCE [LARGE SCALE GENOMIC DNA]</scope>
    <source>
        <strain evidence="2 3">DSM 108284</strain>
    </source>
</reference>
<dbReference type="AlphaFoldDB" id="A0A4Y9ZTF0"/>
<feature type="region of interest" description="Disordered" evidence="1">
    <location>
        <begin position="569"/>
        <end position="769"/>
    </location>
</feature>
<evidence type="ECO:0000313" key="3">
    <source>
        <dbReference type="Proteomes" id="UP000298061"/>
    </source>
</evidence>
<organism evidence="2 3">
    <name type="scientific">Hericium alpestre</name>
    <dbReference type="NCBI Taxonomy" id="135208"/>
    <lineage>
        <taxon>Eukaryota</taxon>
        <taxon>Fungi</taxon>
        <taxon>Dikarya</taxon>
        <taxon>Basidiomycota</taxon>
        <taxon>Agaricomycotina</taxon>
        <taxon>Agaricomycetes</taxon>
        <taxon>Russulales</taxon>
        <taxon>Hericiaceae</taxon>
        <taxon>Hericium</taxon>
    </lineage>
</organism>
<protein>
    <submittedName>
        <fullName evidence="2">Uncharacterized protein</fullName>
    </submittedName>
</protein>
<feature type="region of interest" description="Disordered" evidence="1">
    <location>
        <begin position="415"/>
        <end position="521"/>
    </location>
</feature>
<name>A0A4Y9ZTF0_9AGAM</name>
<gene>
    <name evidence="2" type="ORF">EWM64_g7246</name>
</gene>
<dbReference type="EMBL" id="SFCI01001100">
    <property type="protein sequence ID" value="TFY76768.1"/>
    <property type="molecule type" value="Genomic_DNA"/>
</dbReference>
<proteinExistence type="predicted"/>
<sequence length="769" mass="83295">MSAGAPQPAIDALRRDKHVIVIEEEAWFQNLHRTIHHAATRKNFEVYLYDPLMQIFGTYAKTCSHEDYEVAVIPQGCFELRTDSSTRVTRTLSDALFAIHSKPTGDPGKPQYGKSRLGGWVEGKPWVQLPKKAKKKGAANAIKKVDAGKDNVEGQDNGSEDIAEEVSVDRECSAEEGTNTGEKDTSADEQGTNAEEDDAALDEEDPASDEDTASDVDTASDEDTSSDDEDVASDEEDITSDEEGTDADEEDRDEQEFDTGEVPAMSVDGPSVEDASALVLDPKEVTQRPVKDLHQLCKQAYFAFNHFDDDEILSFITYGMTFSCFKFIRPANWNSIRGDKNGIVEAPIPIYSNERMVFNHWINPYLNKALRLMTASLDLTYQPSWFDPPTHDIPEPNLSIAQDAINLYKTKIKGTVLGSSPDRRPTKPVKGDSPYVDLTKEATTPVIQLRPKLRSGIGGAEPAPEQHDRTDPTSSDTEGSPLAPHLQPQSAQSGRASQENDAPATSGIPGTAGSSTEGTRNLADNARTPALALTSGVNLNDKLLAPKNRGERIPKVSCGKARQKNIDFRTNANGPALPALLSPPINDAPTDSRTGMRSSAKLRKRKDRPSSPLRFDSPDPDPAGNGVPTLAGPSKKPRLTSQTDEKPVDNGTGGPSSISRMEAEVSAGATSAMDDAAAERVYDPLTAPERTRRRNTRVYQSRAAAERRARSKTKPAAGTAETAAAVAEPAAPGRSGTQTRSIAGSSRARVRDSPPPQRKDTTKSKRSRK</sequence>
<feature type="compositionally biased region" description="Basic and acidic residues" evidence="1">
    <location>
        <begin position="749"/>
        <end position="763"/>
    </location>
</feature>
<feature type="compositionally biased region" description="Low complexity" evidence="1">
    <location>
        <begin position="716"/>
        <end position="733"/>
    </location>
</feature>
<evidence type="ECO:0000256" key="1">
    <source>
        <dbReference type="SAM" id="MobiDB-lite"/>
    </source>
</evidence>
<feature type="compositionally biased region" description="Low complexity" evidence="1">
    <location>
        <begin position="666"/>
        <end position="675"/>
    </location>
</feature>
<dbReference type="Proteomes" id="UP000298061">
    <property type="component" value="Unassembled WGS sequence"/>
</dbReference>
<feature type="compositionally biased region" description="Acidic residues" evidence="1">
    <location>
        <begin position="194"/>
        <end position="259"/>
    </location>
</feature>
<evidence type="ECO:0000313" key="2">
    <source>
        <dbReference type="EMBL" id="TFY76768.1"/>
    </source>
</evidence>
<feature type="compositionally biased region" description="Polar residues" evidence="1">
    <location>
        <begin position="735"/>
        <end position="744"/>
    </location>
</feature>
<keyword evidence="3" id="KW-1185">Reference proteome</keyword>
<feature type="region of interest" description="Disordered" evidence="1">
    <location>
        <begin position="138"/>
        <end position="269"/>
    </location>
</feature>
<feature type="compositionally biased region" description="Polar residues" evidence="1">
    <location>
        <begin position="487"/>
        <end position="500"/>
    </location>
</feature>